<dbReference type="Gene3D" id="2.60.120.260">
    <property type="entry name" value="Galactose-binding domain-like"/>
    <property type="match status" value="1"/>
</dbReference>
<feature type="compositionally biased region" description="Basic and acidic residues" evidence="6">
    <location>
        <begin position="483"/>
        <end position="497"/>
    </location>
</feature>
<dbReference type="Gene3D" id="3.20.20.80">
    <property type="entry name" value="Glycosidases"/>
    <property type="match status" value="1"/>
</dbReference>
<dbReference type="PANTHER" id="PTHR43730">
    <property type="entry name" value="BETA-MANNOSIDASE"/>
    <property type="match status" value="1"/>
</dbReference>
<keyword evidence="5" id="KW-0326">Glycosidase</keyword>
<reference evidence="9 10" key="1">
    <citation type="submission" date="2023-06" db="EMBL/GenBank/DDBJ databases">
        <title>Cellulomonas sp. MW4 Whole genome sequence.</title>
        <authorList>
            <person name="Park S."/>
        </authorList>
    </citation>
    <scope>NUCLEOTIDE SEQUENCE [LARGE SCALE GENOMIC DNA]</scope>
    <source>
        <strain evidence="9 10">MW4</strain>
    </source>
</reference>
<name>A0ABT7SEW5_9CELL</name>
<evidence type="ECO:0000313" key="10">
    <source>
        <dbReference type="Proteomes" id="UP001529338"/>
    </source>
</evidence>
<evidence type="ECO:0000256" key="3">
    <source>
        <dbReference type="ARBA" id="ARBA00012754"/>
    </source>
</evidence>
<dbReference type="RefSeq" id="WP_289454553.1">
    <property type="nucleotide sequence ID" value="NZ_JAUCGQ010000001.1"/>
</dbReference>
<comment type="catalytic activity">
    <reaction evidence="1">
        <text>Hydrolysis of terminal, non-reducing beta-D-mannose residues in beta-D-mannosides.</text>
        <dbReference type="EC" id="3.2.1.25"/>
    </reaction>
</comment>
<dbReference type="PANTHER" id="PTHR43730:SF1">
    <property type="entry name" value="BETA-MANNOSIDASE"/>
    <property type="match status" value="1"/>
</dbReference>
<dbReference type="InterPro" id="IPR050887">
    <property type="entry name" value="Beta-mannosidase_GH2"/>
</dbReference>
<feature type="domain" description="Glycoside hydrolase family 2 immunoglobulin-like beta-sandwich" evidence="7">
    <location>
        <begin position="208"/>
        <end position="300"/>
    </location>
</feature>
<dbReference type="EC" id="3.2.1.25" evidence="3"/>
<evidence type="ECO:0000256" key="2">
    <source>
        <dbReference type="ARBA" id="ARBA00007401"/>
    </source>
</evidence>
<dbReference type="Gene3D" id="2.60.40.10">
    <property type="entry name" value="Immunoglobulins"/>
    <property type="match status" value="1"/>
</dbReference>
<feature type="domain" description="Beta-mannosidase-like galactose-binding" evidence="8">
    <location>
        <begin position="10"/>
        <end position="182"/>
    </location>
</feature>
<dbReference type="Pfam" id="PF00703">
    <property type="entry name" value="Glyco_hydro_2"/>
    <property type="match status" value="1"/>
</dbReference>
<comment type="similarity">
    <text evidence="2">Belongs to the glycosyl hydrolase 2 family.</text>
</comment>
<dbReference type="SUPFAM" id="SSF51445">
    <property type="entry name" value="(Trans)glycosidases"/>
    <property type="match status" value="1"/>
</dbReference>
<protein>
    <recommendedName>
        <fullName evidence="3">beta-mannosidase</fullName>
        <ecNumber evidence="3">3.2.1.25</ecNumber>
    </recommendedName>
</protein>
<evidence type="ECO:0000259" key="8">
    <source>
        <dbReference type="Pfam" id="PF22666"/>
    </source>
</evidence>
<dbReference type="InterPro" id="IPR036156">
    <property type="entry name" value="Beta-gal/glucu_dom_sf"/>
</dbReference>
<evidence type="ECO:0000256" key="4">
    <source>
        <dbReference type="ARBA" id="ARBA00022801"/>
    </source>
</evidence>
<evidence type="ECO:0000313" key="9">
    <source>
        <dbReference type="EMBL" id="MDM7854735.1"/>
    </source>
</evidence>
<keyword evidence="4 9" id="KW-0378">Hydrolase</keyword>
<dbReference type="SUPFAM" id="SSF49303">
    <property type="entry name" value="beta-Galactosidase/glucuronidase domain"/>
    <property type="match status" value="1"/>
</dbReference>
<keyword evidence="10" id="KW-1185">Reference proteome</keyword>
<dbReference type="InterPro" id="IPR013783">
    <property type="entry name" value="Ig-like_fold"/>
</dbReference>
<dbReference type="Pfam" id="PF22666">
    <property type="entry name" value="Glyco_hydro_2_N2"/>
    <property type="match status" value="1"/>
</dbReference>
<dbReference type="GO" id="GO:0016787">
    <property type="term" value="F:hydrolase activity"/>
    <property type="evidence" value="ECO:0007669"/>
    <property type="project" value="UniProtKB-KW"/>
</dbReference>
<dbReference type="SUPFAM" id="SSF49785">
    <property type="entry name" value="Galactose-binding domain-like"/>
    <property type="match status" value="1"/>
</dbReference>
<evidence type="ECO:0000259" key="7">
    <source>
        <dbReference type="Pfam" id="PF00703"/>
    </source>
</evidence>
<dbReference type="InterPro" id="IPR008979">
    <property type="entry name" value="Galactose-bd-like_sf"/>
</dbReference>
<comment type="caution">
    <text evidence="9">The sequence shown here is derived from an EMBL/GenBank/DDBJ whole genome shotgun (WGS) entry which is preliminary data.</text>
</comment>
<evidence type="ECO:0000256" key="1">
    <source>
        <dbReference type="ARBA" id="ARBA00000829"/>
    </source>
</evidence>
<feature type="region of interest" description="Disordered" evidence="6">
    <location>
        <begin position="470"/>
        <end position="497"/>
    </location>
</feature>
<dbReference type="InterPro" id="IPR017853">
    <property type="entry name" value="GH"/>
</dbReference>
<sequence>MHHEVLTDGWTLTAVAGPAPTELLGRPVPTRVPGTSHTALLDAGLIPDPYVERNETALAWMKRVGWAFERALDLAPAGDDERVDLVLDGVDTVATVSVGGHELGRTANQHRSYRFDVRALAGRGELPLRVDVASALAYAEGEAARLGARPSPYPQPYNMVRKMACSFGWDWGPDLQTAGLWKPVRVERWRVARLASVRPLVTVAADGDGRVEVHVELERSGLPSSGGPLLVRARAAGVEAEVVVAPDAGTAVVVLDVPAPALWWPVGYGEQALHGLEVELAADGSGAPVLDAWSRRIGFRTIEVDTSGDDHGTRFTMVVNGVPVFVKGANWIPDDHLLTRITRERLARRIDQAVDANLNLLRVWGGGIYESEDFYELCDARGVLVWQDFLLACAAYPEESPLWEEIEAEARENVVRLAPHPSLALWNGGNENLWGHEDWGWKAELDGRSWGERYALELLAGVVAELDPTRAYSPNSPSTPRRPAADVHPNDPDHGTHHEWEVWNRVDYAHYRDDVPRFCSEFGFQGPPTWATLTRAVGADADGLTKDDPTFLLHQKADDGNAKLDRGLAPHLGVPSDFVDWHWATQLNQARAVEHAIAHYRSWWPRTAGAIVWQLNDCWPVTSWAAVDGDERPKPLWYALRHAFADRVLTVVRRADRLAVAVVNDTDAPWVGALGLTRSWLDGTELAHESHDVVAAPRSVVVVLAGDAVALPDQTGAEALVARLGTVRTVHTWAEDVDLALDPAAVRATARRVDGGYEVIVAADSLVRDVALLVDRLAPDARVDDQLVTLFAGETATFRVTTDAALDPLALTRRPVLRSANDLRDRVQTPVGPAGGGGGRSSAGIAEDRA</sequence>
<feature type="region of interest" description="Disordered" evidence="6">
    <location>
        <begin position="822"/>
        <end position="850"/>
    </location>
</feature>
<evidence type="ECO:0000256" key="6">
    <source>
        <dbReference type="SAM" id="MobiDB-lite"/>
    </source>
</evidence>
<accession>A0ABT7SEW5</accession>
<dbReference type="InterPro" id="IPR054593">
    <property type="entry name" value="Beta-mannosidase-like_N2"/>
</dbReference>
<dbReference type="Proteomes" id="UP001529338">
    <property type="component" value="Unassembled WGS sequence"/>
</dbReference>
<evidence type="ECO:0000256" key="5">
    <source>
        <dbReference type="ARBA" id="ARBA00023295"/>
    </source>
</evidence>
<organism evidence="9 10">
    <name type="scientific">Cellulomonas alba</name>
    <dbReference type="NCBI Taxonomy" id="3053467"/>
    <lineage>
        <taxon>Bacteria</taxon>
        <taxon>Bacillati</taxon>
        <taxon>Actinomycetota</taxon>
        <taxon>Actinomycetes</taxon>
        <taxon>Micrococcales</taxon>
        <taxon>Cellulomonadaceae</taxon>
        <taxon>Cellulomonas</taxon>
    </lineage>
</organism>
<gene>
    <name evidence="9" type="ORF">QRT04_07315</name>
</gene>
<proteinExistence type="inferred from homology"/>
<dbReference type="EMBL" id="JAUCGQ010000001">
    <property type="protein sequence ID" value="MDM7854735.1"/>
    <property type="molecule type" value="Genomic_DNA"/>
</dbReference>
<dbReference type="InterPro" id="IPR006102">
    <property type="entry name" value="Ig-like_GH2"/>
</dbReference>